<accession>A0A8T7LZH6</accession>
<sequence length="92" mass="11030">MAIIEMNPVSKPPSEWHKELRAVAYTGWFTHEPHKEKMDGYWWQKIFKYLVETNKIAFNQTAMTARLTPEGEMALQEYDKQLYQSHRPRTSR</sequence>
<dbReference type="EMBL" id="CP128399">
    <property type="protein sequence ID" value="WJW65871.1"/>
    <property type="molecule type" value="Genomic_DNA"/>
</dbReference>
<dbReference type="Proteomes" id="UP000521676">
    <property type="component" value="Unassembled WGS sequence"/>
</dbReference>
<dbReference type="RefSeq" id="WP_341467758.1">
    <property type="nucleotide sequence ID" value="NZ_CP128399.1"/>
</dbReference>
<dbReference type="EMBL" id="JACATZ010000001">
    <property type="protein sequence ID" value="NWJ46503.1"/>
    <property type="molecule type" value="Genomic_DNA"/>
</dbReference>
<name>A0A8T7LZH6_9CHLR</name>
<protein>
    <submittedName>
        <fullName evidence="1">Uncharacterized protein</fullName>
    </submittedName>
</protein>
<gene>
    <name evidence="1" type="ORF">HXX08_11540</name>
    <name evidence="2" type="ORF">OZ401_001650</name>
</gene>
<reference evidence="1 3" key="1">
    <citation type="submission" date="2020-06" db="EMBL/GenBank/DDBJ databases">
        <title>Anoxygenic phototrophic Chloroflexota member uses a Type I reaction center.</title>
        <authorList>
            <person name="Tsuji J.M."/>
            <person name="Shaw N.A."/>
            <person name="Nagashima S."/>
            <person name="Venkiteswaran J."/>
            <person name="Schiff S.L."/>
            <person name="Hanada S."/>
            <person name="Tank M."/>
            <person name="Neufeld J.D."/>
        </authorList>
    </citation>
    <scope>NUCLEOTIDE SEQUENCE [LARGE SCALE GENOMIC DNA]</scope>
    <source>
        <strain evidence="1">L227-S17</strain>
    </source>
</reference>
<proteinExistence type="predicted"/>
<evidence type="ECO:0000313" key="4">
    <source>
        <dbReference type="Proteomes" id="UP001431572"/>
    </source>
</evidence>
<evidence type="ECO:0000313" key="3">
    <source>
        <dbReference type="Proteomes" id="UP000521676"/>
    </source>
</evidence>
<organism evidence="1 3">
    <name type="scientific">Candidatus Chlorohelix allophototropha</name>
    <dbReference type="NCBI Taxonomy" id="3003348"/>
    <lineage>
        <taxon>Bacteria</taxon>
        <taxon>Bacillati</taxon>
        <taxon>Chloroflexota</taxon>
        <taxon>Chloroflexia</taxon>
        <taxon>Candidatus Chloroheliales</taxon>
        <taxon>Candidatus Chloroheliaceae</taxon>
        <taxon>Candidatus Chlorohelix</taxon>
    </lineage>
</organism>
<evidence type="ECO:0000313" key="1">
    <source>
        <dbReference type="EMBL" id="NWJ46503.1"/>
    </source>
</evidence>
<dbReference type="Proteomes" id="UP001431572">
    <property type="component" value="Chromosome 1"/>
</dbReference>
<dbReference type="AlphaFoldDB" id="A0A8T7LZH6"/>
<evidence type="ECO:0000313" key="2">
    <source>
        <dbReference type="EMBL" id="WJW65871.1"/>
    </source>
</evidence>
<reference evidence="2" key="2">
    <citation type="journal article" date="2024" name="Nature">
        <title>Anoxygenic phototroph of the Chloroflexota uses a type I reaction centre.</title>
        <authorList>
            <person name="Tsuji J.M."/>
            <person name="Shaw N.A."/>
            <person name="Nagashima S."/>
            <person name="Venkiteswaran J.J."/>
            <person name="Schiff S.L."/>
            <person name="Watanabe T."/>
            <person name="Fukui M."/>
            <person name="Hanada S."/>
            <person name="Tank M."/>
            <person name="Neufeld J.D."/>
        </authorList>
    </citation>
    <scope>NUCLEOTIDE SEQUENCE</scope>
    <source>
        <strain evidence="2">L227-S17</strain>
    </source>
</reference>
<keyword evidence="4" id="KW-1185">Reference proteome</keyword>